<dbReference type="InterPro" id="IPR050807">
    <property type="entry name" value="TransReg_Diox_bact_type"/>
</dbReference>
<sequence>MEKNILGEKIKDLRIGKGYSQDHLSNLAQLSLRTVQRIENGETEARGDTLNRLAKALEVSIDELMGIKLSTGNNNGYLALINISGLACMFVSFPLLGILLPVILRLAKKGKIADIDDQVKTIINFQITWTLLGLGVFMLLMMNIAFFHVPIFHGLGGLGAAEVMLLIPILIFITNAVQVLINAARIWMHKEVKYWPVIRFIK</sequence>
<dbReference type="InterPro" id="IPR001387">
    <property type="entry name" value="Cro/C1-type_HTH"/>
</dbReference>
<evidence type="ECO:0000256" key="1">
    <source>
        <dbReference type="ARBA" id="ARBA00004141"/>
    </source>
</evidence>
<feature type="transmembrane region" description="Helical" evidence="6">
    <location>
        <begin position="77"/>
        <end position="106"/>
    </location>
</feature>
<keyword evidence="3 6" id="KW-1133">Transmembrane helix</keyword>
<dbReference type="CDD" id="cd00093">
    <property type="entry name" value="HTH_XRE"/>
    <property type="match status" value="1"/>
</dbReference>
<dbReference type="GO" id="GO:0003677">
    <property type="term" value="F:DNA binding"/>
    <property type="evidence" value="ECO:0007669"/>
    <property type="project" value="UniProtKB-KW"/>
</dbReference>
<dbReference type="AlphaFoldDB" id="A0A7D4U9L3"/>
<dbReference type="PANTHER" id="PTHR46797:SF1">
    <property type="entry name" value="METHYLPHOSPHONATE SYNTHASE"/>
    <property type="match status" value="1"/>
</dbReference>
<dbReference type="InterPro" id="IPR019109">
    <property type="entry name" value="MamF_MmsF"/>
</dbReference>
<comment type="subcellular location">
    <subcellularLocation>
        <location evidence="1">Membrane</location>
        <topology evidence="1">Multi-pass membrane protein</topology>
    </subcellularLocation>
</comment>
<keyword evidence="4" id="KW-0238">DNA-binding</keyword>
<evidence type="ECO:0000256" key="2">
    <source>
        <dbReference type="ARBA" id="ARBA00022692"/>
    </source>
</evidence>
<dbReference type="GO" id="GO:0003700">
    <property type="term" value="F:DNA-binding transcription factor activity"/>
    <property type="evidence" value="ECO:0007669"/>
    <property type="project" value="TreeGrafter"/>
</dbReference>
<protein>
    <submittedName>
        <fullName evidence="8">Helix-turn-helix domain-containing protein</fullName>
    </submittedName>
</protein>
<feature type="transmembrane region" description="Helical" evidence="6">
    <location>
        <begin position="163"/>
        <end position="184"/>
    </location>
</feature>
<dbReference type="Pfam" id="PF09685">
    <property type="entry name" value="MamF_MmsF"/>
    <property type="match status" value="1"/>
</dbReference>
<feature type="domain" description="HTH cro/C1-type" evidence="7">
    <location>
        <begin position="10"/>
        <end position="64"/>
    </location>
</feature>
<keyword evidence="5 6" id="KW-0472">Membrane</keyword>
<dbReference type="Gene3D" id="1.10.260.40">
    <property type="entry name" value="lambda repressor-like DNA-binding domains"/>
    <property type="match status" value="1"/>
</dbReference>
<dbReference type="SMART" id="SM00530">
    <property type="entry name" value="HTH_XRE"/>
    <property type="match status" value="1"/>
</dbReference>
<evidence type="ECO:0000256" key="4">
    <source>
        <dbReference type="ARBA" id="ARBA00023125"/>
    </source>
</evidence>
<evidence type="ECO:0000256" key="6">
    <source>
        <dbReference type="SAM" id="Phobius"/>
    </source>
</evidence>
<organism evidence="8 9">
    <name type="scientific">Mucilaginibacter mali</name>
    <dbReference type="NCBI Taxonomy" id="2740462"/>
    <lineage>
        <taxon>Bacteria</taxon>
        <taxon>Pseudomonadati</taxon>
        <taxon>Bacteroidota</taxon>
        <taxon>Sphingobacteriia</taxon>
        <taxon>Sphingobacteriales</taxon>
        <taxon>Sphingobacteriaceae</taxon>
        <taxon>Mucilaginibacter</taxon>
    </lineage>
</organism>
<dbReference type="RefSeq" id="WP_173413853.1">
    <property type="nucleotide sequence ID" value="NZ_CP054139.1"/>
</dbReference>
<evidence type="ECO:0000256" key="3">
    <source>
        <dbReference type="ARBA" id="ARBA00022989"/>
    </source>
</evidence>
<keyword evidence="2 6" id="KW-0812">Transmembrane</keyword>
<dbReference type="KEGG" id="mmab:HQ865_05125"/>
<dbReference type="SUPFAM" id="SSF47413">
    <property type="entry name" value="lambda repressor-like DNA-binding domains"/>
    <property type="match status" value="1"/>
</dbReference>
<evidence type="ECO:0000313" key="9">
    <source>
        <dbReference type="Proteomes" id="UP000505355"/>
    </source>
</evidence>
<dbReference type="EMBL" id="CP054139">
    <property type="protein sequence ID" value="QKJ29158.1"/>
    <property type="molecule type" value="Genomic_DNA"/>
</dbReference>
<evidence type="ECO:0000313" key="8">
    <source>
        <dbReference type="EMBL" id="QKJ29158.1"/>
    </source>
</evidence>
<dbReference type="PANTHER" id="PTHR46797">
    <property type="entry name" value="HTH-TYPE TRANSCRIPTIONAL REGULATOR"/>
    <property type="match status" value="1"/>
</dbReference>
<keyword evidence="9" id="KW-1185">Reference proteome</keyword>
<dbReference type="PROSITE" id="PS50943">
    <property type="entry name" value="HTH_CROC1"/>
    <property type="match status" value="1"/>
</dbReference>
<dbReference type="GO" id="GO:0005829">
    <property type="term" value="C:cytosol"/>
    <property type="evidence" value="ECO:0007669"/>
    <property type="project" value="TreeGrafter"/>
</dbReference>
<evidence type="ECO:0000256" key="5">
    <source>
        <dbReference type="ARBA" id="ARBA00023136"/>
    </source>
</evidence>
<dbReference type="Pfam" id="PF01381">
    <property type="entry name" value="HTH_3"/>
    <property type="match status" value="1"/>
</dbReference>
<gene>
    <name evidence="8" type="ORF">HQ865_05125</name>
</gene>
<name>A0A7D4U9L3_9SPHI</name>
<evidence type="ECO:0000259" key="7">
    <source>
        <dbReference type="PROSITE" id="PS50943"/>
    </source>
</evidence>
<feature type="transmembrane region" description="Helical" evidence="6">
    <location>
        <begin position="127"/>
        <end position="151"/>
    </location>
</feature>
<dbReference type="Proteomes" id="UP000505355">
    <property type="component" value="Chromosome"/>
</dbReference>
<accession>A0A7D4U9L3</accession>
<dbReference type="InterPro" id="IPR010982">
    <property type="entry name" value="Lambda_DNA-bd_dom_sf"/>
</dbReference>
<reference evidence="8 9" key="1">
    <citation type="submission" date="2020-05" db="EMBL/GenBank/DDBJ databases">
        <title>Mucilaginibacter mali sp. nov.</title>
        <authorList>
            <person name="Kim H.S."/>
            <person name="Lee K.C."/>
            <person name="Suh M.K."/>
            <person name="Kim J.-S."/>
            <person name="Han K.-I."/>
            <person name="Eom M.K."/>
            <person name="Shin Y.K."/>
            <person name="Lee J.-S."/>
        </authorList>
    </citation>
    <scope>NUCLEOTIDE SEQUENCE [LARGE SCALE GENOMIC DNA]</scope>
    <source>
        <strain evidence="8 9">G2-14</strain>
    </source>
</reference>
<proteinExistence type="predicted"/>